<reference evidence="1 2" key="1">
    <citation type="journal article" date="2019" name="Commun. Biol.">
        <title>The bagworm genome reveals a unique fibroin gene that provides high tensile strength.</title>
        <authorList>
            <person name="Kono N."/>
            <person name="Nakamura H."/>
            <person name="Ohtoshi R."/>
            <person name="Tomita M."/>
            <person name="Numata K."/>
            <person name="Arakawa K."/>
        </authorList>
    </citation>
    <scope>NUCLEOTIDE SEQUENCE [LARGE SCALE GENOMIC DNA]</scope>
</reference>
<accession>A0A4C1TNB6</accession>
<dbReference type="EMBL" id="BGZK01000073">
    <property type="protein sequence ID" value="GBP15685.1"/>
    <property type="molecule type" value="Genomic_DNA"/>
</dbReference>
<evidence type="ECO:0000313" key="2">
    <source>
        <dbReference type="Proteomes" id="UP000299102"/>
    </source>
</evidence>
<name>A0A4C1TNB6_EUMVA</name>
<evidence type="ECO:0000313" key="1">
    <source>
        <dbReference type="EMBL" id="GBP15685.1"/>
    </source>
</evidence>
<keyword evidence="2" id="KW-1185">Reference proteome</keyword>
<dbReference type="Proteomes" id="UP000299102">
    <property type="component" value="Unassembled WGS sequence"/>
</dbReference>
<sequence>MSGFRFWTAIATKKPDRSDMPTQAETRKKVSSDLIPNRDCFGPGIVPSFDPGHALKSDSAPTVGFDRGTFPNFGS</sequence>
<dbReference type="AlphaFoldDB" id="A0A4C1TNB6"/>
<proteinExistence type="predicted"/>
<organism evidence="1 2">
    <name type="scientific">Eumeta variegata</name>
    <name type="common">Bagworm moth</name>
    <name type="synonym">Eumeta japonica</name>
    <dbReference type="NCBI Taxonomy" id="151549"/>
    <lineage>
        <taxon>Eukaryota</taxon>
        <taxon>Metazoa</taxon>
        <taxon>Ecdysozoa</taxon>
        <taxon>Arthropoda</taxon>
        <taxon>Hexapoda</taxon>
        <taxon>Insecta</taxon>
        <taxon>Pterygota</taxon>
        <taxon>Neoptera</taxon>
        <taxon>Endopterygota</taxon>
        <taxon>Lepidoptera</taxon>
        <taxon>Glossata</taxon>
        <taxon>Ditrysia</taxon>
        <taxon>Tineoidea</taxon>
        <taxon>Psychidae</taxon>
        <taxon>Oiketicinae</taxon>
        <taxon>Eumeta</taxon>
    </lineage>
</organism>
<protein>
    <submittedName>
        <fullName evidence="1">Uncharacterized protein</fullName>
    </submittedName>
</protein>
<gene>
    <name evidence="1" type="ORF">EVAR_5375_1</name>
</gene>
<comment type="caution">
    <text evidence="1">The sequence shown here is derived from an EMBL/GenBank/DDBJ whole genome shotgun (WGS) entry which is preliminary data.</text>
</comment>